<organism evidence="2 3">
    <name type="scientific">Tunturiibacter gelidiferens</name>
    <dbReference type="NCBI Taxonomy" id="3069689"/>
    <lineage>
        <taxon>Bacteria</taxon>
        <taxon>Pseudomonadati</taxon>
        <taxon>Acidobacteriota</taxon>
        <taxon>Terriglobia</taxon>
        <taxon>Terriglobales</taxon>
        <taxon>Acidobacteriaceae</taxon>
        <taxon>Tunturiibacter</taxon>
    </lineage>
</organism>
<name>A0A9X0QBF8_9BACT</name>
<dbReference type="Gene3D" id="2.60.120.620">
    <property type="entry name" value="q2cbj1_9rhob like domain"/>
    <property type="match status" value="1"/>
</dbReference>
<protein>
    <submittedName>
        <fullName evidence="2">Ectoine hydroxylase-related dioxygenase (Phytanoyl-CoA dioxygenase family)</fullName>
    </submittedName>
</protein>
<dbReference type="Proteomes" id="UP000535182">
    <property type="component" value="Unassembled WGS sequence"/>
</dbReference>
<comment type="caution">
    <text evidence="2">The sequence shown here is derived from an EMBL/GenBank/DDBJ whole genome shotgun (WGS) entry which is preliminary data.</text>
</comment>
<dbReference type="InterPro" id="IPR008775">
    <property type="entry name" value="Phytyl_CoA_dOase-like"/>
</dbReference>
<keyword evidence="3" id="KW-1185">Reference proteome</keyword>
<keyword evidence="2" id="KW-0223">Dioxygenase</keyword>
<gene>
    <name evidence="2" type="ORF">HDF14_000877</name>
</gene>
<dbReference type="AlphaFoldDB" id="A0A9X0QBF8"/>
<dbReference type="EMBL" id="JACHEB010000002">
    <property type="protein sequence ID" value="MBB5327272.1"/>
    <property type="molecule type" value="Genomic_DNA"/>
</dbReference>
<comment type="cofactor">
    <cofactor evidence="1">
        <name>Fe(2+)</name>
        <dbReference type="ChEBI" id="CHEBI:29033"/>
    </cofactor>
</comment>
<dbReference type="PANTHER" id="PTHR20883">
    <property type="entry name" value="PHYTANOYL-COA DIOXYGENASE DOMAIN CONTAINING 1"/>
    <property type="match status" value="1"/>
</dbReference>
<sequence>MKPFREISANQLPSLSLPDEMKAWGYLLIRNVLPVEDVTRMVEEITRIVSASGWLLPDRSPAERVSDVRAACGDPDPAFKRVYEQIFNLQAFHAFAHHPALRQVMHLLVGQDLLVHPKPIGRLIFPNCDRLVIHAHQDHRSLDGDAESFTAWMPLHDCPVEVGPLRVMEASHVYGLQGVDPTTGIIAKETAHGGEWVGGPIYAGDVLIFHSLTVHAATPNTSTQLRISIDCRFQDARRSVNPANFVFPGSSNEKSWETIYAGWPSEELKYFWKKMPLLFEPSRVTLAKLANTEAEPRLRARYARILDQLEAQGLS</sequence>
<proteinExistence type="predicted"/>
<evidence type="ECO:0000313" key="3">
    <source>
        <dbReference type="Proteomes" id="UP000535182"/>
    </source>
</evidence>
<reference evidence="2 3" key="1">
    <citation type="submission" date="2020-08" db="EMBL/GenBank/DDBJ databases">
        <title>Genomic Encyclopedia of Type Strains, Phase IV (KMG-V): Genome sequencing to study the core and pangenomes of soil and plant-associated prokaryotes.</title>
        <authorList>
            <person name="Whitman W."/>
        </authorList>
    </citation>
    <scope>NUCLEOTIDE SEQUENCE [LARGE SCALE GENOMIC DNA]</scope>
    <source>
        <strain evidence="2 3">X5P2</strain>
    </source>
</reference>
<dbReference type="GO" id="GO:0016706">
    <property type="term" value="F:2-oxoglutarate-dependent dioxygenase activity"/>
    <property type="evidence" value="ECO:0007669"/>
    <property type="project" value="UniProtKB-ARBA"/>
</dbReference>
<dbReference type="Pfam" id="PF05721">
    <property type="entry name" value="PhyH"/>
    <property type="match status" value="1"/>
</dbReference>
<dbReference type="SUPFAM" id="SSF51197">
    <property type="entry name" value="Clavaminate synthase-like"/>
    <property type="match status" value="1"/>
</dbReference>
<evidence type="ECO:0000313" key="2">
    <source>
        <dbReference type="EMBL" id="MBB5327272.1"/>
    </source>
</evidence>
<keyword evidence="2" id="KW-0560">Oxidoreductase</keyword>
<dbReference type="RefSeq" id="WP_183973851.1">
    <property type="nucleotide sequence ID" value="NZ_JACHEB010000002.1"/>
</dbReference>
<dbReference type="PANTHER" id="PTHR20883:SF48">
    <property type="entry name" value="ECTOINE DIOXYGENASE"/>
    <property type="match status" value="1"/>
</dbReference>
<evidence type="ECO:0000256" key="1">
    <source>
        <dbReference type="ARBA" id="ARBA00001954"/>
    </source>
</evidence>
<accession>A0A9X0QBF8</accession>
<dbReference type="GO" id="GO:0005506">
    <property type="term" value="F:iron ion binding"/>
    <property type="evidence" value="ECO:0007669"/>
    <property type="project" value="UniProtKB-ARBA"/>
</dbReference>